<accession>A0A087THL9</accession>
<evidence type="ECO:0000313" key="2">
    <source>
        <dbReference type="Proteomes" id="UP000054359"/>
    </source>
</evidence>
<gene>
    <name evidence="1" type="ORF">X975_25136</name>
</gene>
<dbReference type="AlphaFoldDB" id="A0A087THL9"/>
<proteinExistence type="predicted"/>
<evidence type="ECO:0000313" key="1">
    <source>
        <dbReference type="EMBL" id="KFM64608.1"/>
    </source>
</evidence>
<organism evidence="1 2">
    <name type="scientific">Stegodyphus mimosarum</name>
    <name type="common">African social velvet spider</name>
    <dbReference type="NCBI Taxonomy" id="407821"/>
    <lineage>
        <taxon>Eukaryota</taxon>
        <taxon>Metazoa</taxon>
        <taxon>Ecdysozoa</taxon>
        <taxon>Arthropoda</taxon>
        <taxon>Chelicerata</taxon>
        <taxon>Arachnida</taxon>
        <taxon>Araneae</taxon>
        <taxon>Araneomorphae</taxon>
        <taxon>Entelegynae</taxon>
        <taxon>Eresoidea</taxon>
        <taxon>Eresidae</taxon>
        <taxon>Stegodyphus</taxon>
    </lineage>
</organism>
<protein>
    <submittedName>
        <fullName evidence="1">Uncharacterized protein</fullName>
    </submittedName>
</protein>
<name>A0A087THL9_STEMI</name>
<keyword evidence="2" id="KW-1185">Reference proteome</keyword>
<sequence length="70" mass="7408">MSASSIFTPASKSRDAIGFAYTAVLLTASKSGPGSPRSWDLTTLAPCDNRNLTTSGQLYRQAIFRGVPLS</sequence>
<feature type="non-terminal residue" evidence="1">
    <location>
        <position position="70"/>
    </location>
</feature>
<dbReference type="Proteomes" id="UP000054359">
    <property type="component" value="Unassembled WGS sequence"/>
</dbReference>
<reference evidence="1 2" key="1">
    <citation type="submission" date="2013-11" db="EMBL/GenBank/DDBJ databases">
        <title>Genome sequencing of Stegodyphus mimosarum.</title>
        <authorList>
            <person name="Bechsgaard J."/>
        </authorList>
    </citation>
    <scope>NUCLEOTIDE SEQUENCE [LARGE SCALE GENOMIC DNA]</scope>
</reference>
<dbReference type="EMBL" id="KK115265">
    <property type="protein sequence ID" value="KFM64608.1"/>
    <property type="molecule type" value="Genomic_DNA"/>
</dbReference>